<name>A0A5B7C2R3_DAVIN</name>
<evidence type="ECO:0000313" key="9">
    <source>
        <dbReference type="EMBL" id="MPA74501.1"/>
    </source>
</evidence>
<dbReference type="SUPFAM" id="SSF118290">
    <property type="entry name" value="WRKY DNA-binding domain"/>
    <property type="match status" value="1"/>
</dbReference>
<dbReference type="PROSITE" id="PS50811">
    <property type="entry name" value="WRKY"/>
    <property type="match status" value="1"/>
</dbReference>
<dbReference type="GO" id="GO:0000976">
    <property type="term" value="F:transcription cis-regulatory region binding"/>
    <property type="evidence" value="ECO:0007669"/>
    <property type="project" value="TreeGrafter"/>
</dbReference>
<keyword evidence="2" id="KW-0805">Transcription regulation</keyword>
<feature type="compositionally biased region" description="Polar residues" evidence="7">
    <location>
        <begin position="180"/>
        <end position="194"/>
    </location>
</feature>
<proteinExistence type="inferred from homology"/>
<dbReference type="SMART" id="SM00774">
    <property type="entry name" value="WRKY"/>
    <property type="match status" value="1"/>
</dbReference>
<dbReference type="Gene3D" id="2.20.25.80">
    <property type="entry name" value="WRKY domain"/>
    <property type="match status" value="1"/>
</dbReference>
<comment type="similarity">
    <text evidence="6">Belongs to the WRKY group III family.</text>
</comment>
<dbReference type="InterPro" id="IPR003657">
    <property type="entry name" value="WRKY_dom"/>
</dbReference>
<comment type="subcellular location">
    <subcellularLocation>
        <location evidence="1">Nucleus</location>
    </subcellularLocation>
</comment>
<evidence type="ECO:0000256" key="5">
    <source>
        <dbReference type="ARBA" id="ARBA00023242"/>
    </source>
</evidence>
<reference evidence="9" key="1">
    <citation type="submission" date="2019-08" db="EMBL/GenBank/DDBJ databases">
        <title>Reference gene set and small RNA set construction with multiple tissues from Davidia involucrata Baill.</title>
        <authorList>
            <person name="Yang H."/>
            <person name="Zhou C."/>
            <person name="Li G."/>
            <person name="Wang J."/>
            <person name="Gao P."/>
            <person name="Wang M."/>
            <person name="Wang R."/>
            <person name="Zhao Y."/>
        </authorList>
    </citation>
    <scope>NUCLEOTIDE SEQUENCE</scope>
    <source>
        <tissue evidence="9">Mixed with DoveR01_LX</tissue>
    </source>
</reference>
<evidence type="ECO:0000256" key="7">
    <source>
        <dbReference type="SAM" id="MobiDB-lite"/>
    </source>
</evidence>
<feature type="compositionally biased region" description="Basic and acidic residues" evidence="7">
    <location>
        <begin position="78"/>
        <end position="89"/>
    </location>
</feature>
<evidence type="ECO:0000256" key="2">
    <source>
        <dbReference type="ARBA" id="ARBA00023015"/>
    </source>
</evidence>
<feature type="compositionally biased region" description="Basic and acidic residues" evidence="7">
    <location>
        <begin position="196"/>
        <end position="205"/>
    </location>
</feature>
<evidence type="ECO:0000256" key="3">
    <source>
        <dbReference type="ARBA" id="ARBA00023125"/>
    </source>
</evidence>
<dbReference type="PANTHER" id="PTHR32096:SF133">
    <property type="entry name" value="WRKY TRANSCRIPTION FACTOR 41-RELATED"/>
    <property type="match status" value="1"/>
</dbReference>
<dbReference type="InterPro" id="IPR036576">
    <property type="entry name" value="WRKY_dom_sf"/>
</dbReference>
<dbReference type="PANTHER" id="PTHR32096">
    <property type="entry name" value="WRKY TRANSCRIPTION FACTOR 30-RELATED-RELATED"/>
    <property type="match status" value="1"/>
</dbReference>
<keyword evidence="5" id="KW-0539">Nucleus</keyword>
<dbReference type="InterPro" id="IPR044810">
    <property type="entry name" value="WRKY_plant"/>
</dbReference>
<keyword evidence="4" id="KW-0804">Transcription</keyword>
<dbReference type="GO" id="GO:0003700">
    <property type="term" value="F:DNA-binding transcription factor activity"/>
    <property type="evidence" value="ECO:0007669"/>
    <property type="project" value="InterPro"/>
</dbReference>
<dbReference type="GO" id="GO:0009751">
    <property type="term" value="P:response to salicylic acid"/>
    <property type="evidence" value="ECO:0007669"/>
    <property type="project" value="UniProtKB-ARBA"/>
</dbReference>
<evidence type="ECO:0000256" key="4">
    <source>
        <dbReference type="ARBA" id="ARBA00023163"/>
    </source>
</evidence>
<gene>
    <name evidence="9" type="ORF">Din_043942</name>
</gene>
<feature type="region of interest" description="Disordered" evidence="7">
    <location>
        <begin position="59"/>
        <end position="89"/>
    </location>
</feature>
<dbReference type="GO" id="GO:0010150">
    <property type="term" value="P:leaf senescence"/>
    <property type="evidence" value="ECO:0007669"/>
    <property type="project" value="UniProtKB-ARBA"/>
</dbReference>
<evidence type="ECO:0000256" key="1">
    <source>
        <dbReference type="ARBA" id="ARBA00004123"/>
    </source>
</evidence>
<sequence>MEKAIIINELTQGRELVNQLKRHLDPSTSRQTCELLLDKILSSYEKSLSMLNWGGFAGEPQPARGSPHSFDASNPRSEGSDPDSKDQCHRDVFKKRKTLPRWTEQVRVCSGTGVEGPLDDGYSWRKYGQKDILGANFPRAYYRCTHRNVQGCLATKQVQRSDQDSSIFQVTYRGRHTCIQSSHLNPASETQGPKPSQDHQEKQEQSQEMLLNFGTDLKVEELGSREEIFPSFSFPSTPIDSENEESLIFAEPMKENSFMGNYSPAFLSPATSESNYFSLSPCQMNFFGMDHNLQTSESDINEIISAPTSVTNSPIGDLDFPLDQVDFDPNFQFDTSEFFT</sequence>
<evidence type="ECO:0000259" key="8">
    <source>
        <dbReference type="PROSITE" id="PS50811"/>
    </source>
</evidence>
<organism evidence="9">
    <name type="scientific">Davidia involucrata</name>
    <name type="common">Dove tree</name>
    <dbReference type="NCBI Taxonomy" id="16924"/>
    <lineage>
        <taxon>Eukaryota</taxon>
        <taxon>Viridiplantae</taxon>
        <taxon>Streptophyta</taxon>
        <taxon>Embryophyta</taxon>
        <taxon>Tracheophyta</taxon>
        <taxon>Spermatophyta</taxon>
        <taxon>Magnoliopsida</taxon>
        <taxon>eudicotyledons</taxon>
        <taxon>Gunneridae</taxon>
        <taxon>Pentapetalae</taxon>
        <taxon>asterids</taxon>
        <taxon>Cornales</taxon>
        <taxon>Nyssaceae</taxon>
        <taxon>Davidia</taxon>
    </lineage>
</organism>
<dbReference type="GO" id="GO:0005634">
    <property type="term" value="C:nucleus"/>
    <property type="evidence" value="ECO:0007669"/>
    <property type="project" value="UniProtKB-SubCell"/>
</dbReference>
<protein>
    <submittedName>
        <fullName evidence="9">Putative WRKY transcription factor 46</fullName>
    </submittedName>
</protein>
<accession>A0A5B7C2R3</accession>
<feature type="region of interest" description="Disordered" evidence="7">
    <location>
        <begin position="180"/>
        <end position="206"/>
    </location>
</feature>
<keyword evidence="3" id="KW-0238">DNA-binding</keyword>
<dbReference type="GO" id="GO:0042542">
    <property type="term" value="P:response to hydrogen peroxide"/>
    <property type="evidence" value="ECO:0007669"/>
    <property type="project" value="UniProtKB-ARBA"/>
</dbReference>
<feature type="domain" description="WRKY" evidence="8">
    <location>
        <begin position="113"/>
        <end position="176"/>
    </location>
</feature>
<dbReference type="AlphaFoldDB" id="A0A5B7C2R3"/>
<dbReference type="FunFam" id="2.20.25.80:FF:000009">
    <property type="entry name" value="WRKY transcription factor 53"/>
    <property type="match status" value="1"/>
</dbReference>
<evidence type="ECO:0000256" key="6">
    <source>
        <dbReference type="ARBA" id="ARBA00060850"/>
    </source>
</evidence>
<dbReference type="GO" id="GO:0010193">
    <property type="term" value="P:response to ozone"/>
    <property type="evidence" value="ECO:0007669"/>
    <property type="project" value="UniProtKB-ARBA"/>
</dbReference>
<dbReference type="EMBL" id="GHES01043942">
    <property type="protein sequence ID" value="MPA74501.1"/>
    <property type="molecule type" value="Transcribed_RNA"/>
</dbReference>
<dbReference type="Pfam" id="PF03106">
    <property type="entry name" value="WRKY"/>
    <property type="match status" value="1"/>
</dbReference>